<dbReference type="EMBL" id="GANP01014644">
    <property type="protein sequence ID" value="JAB69824.1"/>
    <property type="molecule type" value="mRNA"/>
</dbReference>
<dbReference type="InterPro" id="IPR021971">
    <property type="entry name" value="Salp15"/>
</dbReference>
<reference evidence="7" key="1">
    <citation type="journal article" date="2015" name="Sci. Rep.">
        <title>Tissue- and time-dependent transcription in Ixodes ricinus salivary glands and midguts when blood feeding on the vertebrate host.</title>
        <authorList>
            <person name="Kotsyfakis M."/>
            <person name="Schwarz A."/>
            <person name="Erhart J."/>
            <person name="Ribeiro J.M."/>
        </authorList>
    </citation>
    <scope>NUCLEOTIDE SEQUENCE</scope>
    <source>
        <tissue evidence="7">Salivary gland and midgut</tissue>
    </source>
</reference>
<keyword evidence="4" id="KW-0325">Glycoprotein</keyword>
<evidence type="ECO:0000256" key="6">
    <source>
        <dbReference type="SAM" id="SignalP"/>
    </source>
</evidence>
<evidence type="ECO:0000256" key="3">
    <source>
        <dbReference type="ARBA" id="ARBA00022729"/>
    </source>
</evidence>
<protein>
    <submittedName>
        <fullName evidence="7">Putative secreted protein</fullName>
    </submittedName>
</protein>
<keyword evidence="3 6" id="KW-0732">Signal</keyword>
<evidence type="ECO:0000313" key="7">
    <source>
        <dbReference type="EMBL" id="JAB69824.1"/>
    </source>
</evidence>
<evidence type="ECO:0000256" key="5">
    <source>
        <dbReference type="ARBA" id="ARBA00034321"/>
    </source>
</evidence>
<comment type="similarity">
    <text evidence="5">Belongs to the salp15 family.</text>
</comment>
<keyword evidence="2" id="KW-0964">Secreted</keyword>
<feature type="signal peptide" evidence="6">
    <location>
        <begin position="1"/>
        <end position="21"/>
    </location>
</feature>
<dbReference type="AlphaFoldDB" id="V5GZG0"/>
<proteinExistence type="evidence at transcript level"/>
<feature type="chain" id="PRO_5004734748" evidence="6">
    <location>
        <begin position="22"/>
        <end position="99"/>
    </location>
</feature>
<evidence type="ECO:0000256" key="1">
    <source>
        <dbReference type="ARBA" id="ARBA00004613"/>
    </source>
</evidence>
<comment type="subcellular location">
    <subcellularLocation>
        <location evidence="1">Secreted</location>
    </subcellularLocation>
</comment>
<sequence length="99" mass="11969">MQLAYFMVIVTFMHLSCEVQSESIPDIRGKMKNLPEDCKEKLIKQMQNFCNGNPFQTQSCRVKAFRVQIYMWRRSQQRKDKGNICPRFYTERWDPLRAR</sequence>
<evidence type="ECO:0000256" key="2">
    <source>
        <dbReference type="ARBA" id="ARBA00022525"/>
    </source>
</evidence>
<evidence type="ECO:0000256" key="4">
    <source>
        <dbReference type="ARBA" id="ARBA00023180"/>
    </source>
</evidence>
<dbReference type="GO" id="GO:0005576">
    <property type="term" value="C:extracellular region"/>
    <property type="evidence" value="ECO:0007669"/>
    <property type="project" value="UniProtKB-SubCell"/>
</dbReference>
<accession>V5GZG0</accession>
<organism evidence="7">
    <name type="scientific">Ixodes ricinus</name>
    <name type="common">Common tick</name>
    <name type="synonym">Acarus ricinus</name>
    <dbReference type="NCBI Taxonomy" id="34613"/>
    <lineage>
        <taxon>Eukaryota</taxon>
        <taxon>Metazoa</taxon>
        <taxon>Ecdysozoa</taxon>
        <taxon>Arthropoda</taxon>
        <taxon>Chelicerata</taxon>
        <taxon>Arachnida</taxon>
        <taxon>Acari</taxon>
        <taxon>Parasitiformes</taxon>
        <taxon>Ixodida</taxon>
        <taxon>Ixodoidea</taxon>
        <taxon>Ixodidae</taxon>
        <taxon>Ixodinae</taxon>
        <taxon>Ixodes</taxon>
    </lineage>
</organism>
<dbReference type="Pfam" id="PF12115">
    <property type="entry name" value="Salp15"/>
    <property type="match status" value="1"/>
</dbReference>
<name>V5GZG0_IXORI</name>